<proteinExistence type="predicted"/>
<evidence type="ECO:0000313" key="1">
    <source>
        <dbReference type="EMBL" id="KAJ8884928.1"/>
    </source>
</evidence>
<comment type="caution">
    <text evidence="1">The sequence shown here is derived from an EMBL/GenBank/DDBJ whole genome shotgun (WGS) entry which is preliminary data.</text>
</comment>
<dbReference type="Proteomes" id="UP001159363">
    <property type="component" value="Chromosome X"/>
</dbReference>
<evidence type="ECO:0000313" key="2">
    <source>
        <dbReference type="Proteomes" id="UP001159363"/>
    </source>
</evidence>
<protein>
    <submittedName>
        <fullName evidence="1">Uncharacterized protein</fullName>
    </submittedName>
</protein>
<gene>
    <name evidence="1" type="ORF">PR048_011124</name>
</gene>
<keyword evidence="2" id="KW-1185">Reference proteome</keyword>
<sequence length="84" mass="9479">MGMDQATMVMSTSGLFWSYSARDACSCYRDQPSIAAYGSWTENMLNRVYPDLAEAMKQKQEGNRVPVAPRRFSPQDLVYAKNMG</sequence>
<dbReference type="EMBL" id="JARBHB010000004">
    <property type="protein sequence ID" value="KAJ8884928.1"/>
    <property type="molecule type" value="Genomic_DNA"/>
</dbReference>
<accession>A0ABQ9HKQ8</accession>
<reference evidence="1 2" key="1">
    <citation type="submission" date="2023-02" db="EMBL/GenBank/DDBJ databases">
        <title>LHISI_Scaffold_Assembly.</title>
        <authorList>
            <person name="Stuart O.P."/>
            <person name="Cleave R."/>
            <person name="Magrath M.J.L."/>
            <person name="Mikheyev A.S."/>
        </authorList>
    </citation>
    <scope>NUCLEOTIDE SEQUENCE [LARGE SCALE GENOMIC DNA]</scope>
    <source>
        <strain evidence="1">Daus_M_001</strain>
        <tissue evidence="1">Leg muscle</tissue>
    </source>
</reference>
<organism evidence="1 2">
    <name type="scientific">Dryococelus australis</name>
    <dbReference type="NCBI Taxonomy" id="614101"/>
    <lineage>
        <taxon>Eukaryota</taxon>
        <taxon>Metazoa</taxon>
        <taxon>Ecdysozoa</taxon>
        <taxon>Arthropoda</taxon>
        <taxon>Hexapoda</taxon>
        <taxon>Insecta</taxon>
        <taxon>Pterygota</taxon>
        <taxon>Neoptera</taxon>
        <taxon>Polyneoptera</taxon>
        <taxon>Phasmatodea</taxon>
        <taxon>Verophasmatodea</taxon>
        <taxon>Anareolatae</taxon>
        <taxon>Phasmatidae</taxon>
        <taxon>Eurycanthinae</taxon>
        <taxon>Dryococelus</taxon>
    </lineage>
</organism>
<name>A0ABQ9HKQ8_9NEOP</name>